<evidence type="ECO:0000256" key="1">
    <source>
        <dbReference type="SAM" id="SignalP"/>
    </source>
</evidence>
<proteinExistence type="predicted"/>
<evidence type="ECO:0000313" key="2">
    <source>
        <dbReference type="EMBL" id="HEN40868.1"/>
    </source>
</evidence>
<organism evidence="2">
    <name type="scientific">Geobacter metallireducens</name>
    <dbReference type="NCBI Taxonomy" id="28232"/>
    <lineage>
        <taxon>Bacteria</taxon>
        <taxon>Pseudomonadati</taxon>
        <taxon>Thermodesulfobacteriota</taxon>
        <taxon>Desulfuromonadia</taxon>
        <taxon>Geobacterales</taxon>
        <taxon>Geobacteraceae</taxon>
        <taxon>Geobacter</taxon>
    </lineage>
</organism>
<name>A0A831TYH8_GEOME</name>
<comment type="caution">
    <text evidence="2">The sequence shown here is derived from an EMBL/GenBank/DDBJ whole genome shotgun (WGS) entry which is preliminary data.</text>
</comment>
<sequence>MIRPGAVVALLLALLVAATPSVAGQNRSLDSLPTTKHRDFHAEQPLQHLLSALITRPGITADSDRRALHPAINAGADAFADALRHNKGFHRFLHDLKPLLVAWNAEMATAAEGLAGAEVRGAAMDQLLTGLVTVAKQANIYPEDMDMALLQAAAAIETAIQRPPTARVLAREDRELISYLLLNSIHQARKRTVILMEPFDAMATLGTDPSFITYYAQKIGPAWARPILARELVSIEKTISDPDLLGNRENLIMMQFNTEAVNDLFYFKMAMEVSFSINQLDLNPLAAKMASMGGIMSDMTVSRLQESGAVPLNFRHVAAFYWINPSSPLTYSPDPALADRLVSLGAQVSTLPDFSLFSSPYRDIFQLRYDLFLCDLIASKELQRAEDQWIGLNQRPLSMAERLTLRKADAERRQAVMARLSGATPQEKHALRILLSSYIGK</sequence>
<protein>
    <submittedName>
        <fullName evidence="2">Uncharacterized protein</fullName>
    </submittedName>
</protein>
<dbReference type="AlphaFoldDB" id="A0A831TYH8"/>
<feature type="chain" id="PRO_5033041033" evidence="1">
    <location>
        <begin position="24"/>
        <end position="441"/>
    </location>
</feature>
<accession>A0A831TYH8</accession>
<dbReference type="EMBL" id="DSOV01000002">
    <property type="protein sequence ID" value="HEN40868.1"/>
    <property type="molecule type" value="Genomic_DNA"/>
</dbReference>
<keyword evidence="1" id="KW-0732">Signal</keyword>
<gene>
    <name evidence="2" type="ORF">ENQ87_00610</name>
</gene>
<reference evidence="2" key="1">
    <citation type="journal article" date="2020" name="mSystems">
        <title>Genome- and Community-Level Interaction Insights into Carbon Utilization and Element Cycling Functions of Hydrothermarchaeota in Hydrothermal Sediment.</title>
        <authorList>
            <person name="Zhou Z."/>
            <person name="Liu Y."/>
            <person name="Xu W."/>
            <person name="Pan J."/>
            <person name="Luo Z.H."/>
            <person name="Li M."/>
        </authorList>
    </citation>
    <scope>NUCLEOTIDE SEQUENCE [LARGE SCALE GENOMIC DNA]</scope>
    <source>
        <strain evidence="2">SpSt-349</strain>
    </source>
</reference>
<feature type="signal peptide" evidence="1">
    <location>
        <begin position="1"/>
        <end position="23"/>
    </location>
</feature>